<evidence type="ECO:0000313" key="1">
    <source>
        <dbReference type="EMBL" id="ELZ39398.1"/>
    </source>
</evidence>
<dbReference type="AlphaFoldDB" id="M0DX58"/>
<gene>
    <name evidence="1" type="ORF">C472_03768</name>
</gene>
<organism evidence="1 2">
    <name type="scientific">Halorubrum tebenquichense DSM 14210</name>
    <dbReference type="NCBI Taxonomy" id="1227485"/>
    <lineage>
        <taxon>Archaea</taxon>
        <taxon>Methanobacteriati</taxon>
        <taxon>Methanobacteriota</taxon>
        <taxon>Stenosarchaea group</taxon>
        <taxon>Halobacteria</taxon>
        <taxon>Halobacteriales</taxon>
        <taxon>Haloferacaceae</taxon>
        <taxon>Halorubrum</taxon>
    </lineage>
</organism>
<evidence type="ECO:0000313" key="2">
    <source>
        <dbReference type="Proteomes" id="UP000011523"/>
    </source>
</evidence>
<accession>M0DX58</accession>
<sequence>MELTEDTIYRHDEFGEVLVCGVHHVFETYDTDAADGRLRTRVVRFAVAWDDYGPIPTRVRTAPVDEFRASVGDAVRTWVGIAWTDDDT</sequence>
<reference evidence="1 2" key="1">
    <citation type="journal article" date="2014" name="PLoS Genet.">
        <title>Phylogenetically driven sequencing of extremely halophilic archaea reveals strategies for static and dynamic osmo-response.</title>
        <authorList>
            <person name="Becker E.A."/>
            <person name="Seitzer P.M."/>
            <person name="Tritt A."/>
            <person name="Larsen D."/>
            <person name="Krusor M."/>
            <person name="Yao A.I."/>
            <person name="Wu D."/>
            <person name="Madern D."/>
            <person name="Eisen J.A."/>
            <person name="Darling A.E."/>
            <person name="Facciotti M.T."/>
        </authorList>
    </citation>
    <scope>NUCLEOTIDE SEQUENCE [LARGE SCALE GENOMIC DNA]</scope>
    <source>
        <strain evidence="1 2">DSM 14210</strain>
    </source>
</reference>
<dbReference type="RefSeq" id="WP_006628447.1">
    <property type="nucleotide sequence ID" value="NZ_AOJD01000027.1"/>
</dbReference>
<name>M0DX58_9EURY</name>
<keyword evidence="2" id="KW-1185">Reference proteome</keyword>
<dbReference type="OrthoDB" id="323392at2157"/>
<proteinExistence type="predicted"/>
<dbReference type="Proteomes" id="UP000011523">
    <property type="component" value="Unassembled WGS sequence"/>
</dbReference>
<comment type="caution">
    <text evidence="1">The sequence shown here is derived from an EMBL/GenBank/DDBJ whole genome shotgun (WGS) entry which is preliminary data.</text>
</comment>
<dbReference type="EMBL" id="AOJD01000027">
    <property type="protein sequence ID" value="ELZ39398.1"/>
    <property type="molecule type" value="Genomic_DNA"/>
</dbReference>
<protein>
    <submittedName>
        <fullName evidence="1">Uncharacterized protein</fullName>
    </submittedName>
</protein>